<dbReference type="EMBL" id="CM055098">
    <property type="protein sequence ID" value="KAJ7548539.1"/>
    <property type="molecule type" value="Genomic_DNA"/>
</dbReference>
<evidence type="ECO:0000313" key="2">
    <source>
        <dbReference type="Proteomes" id="UP001162992"/>
    </source>
</evidence>
<keyword evidence="2" id="KW-1185">Reference proteome</keyword>
<reference evidence="2" key="1">
    <citation type="journal article" date="2024" name="Proc. Natl. Acad. Sci. U.S.A.">
        <title>Extraordinary preservation of gene collinearity over three hundred million years revealed in homosporous lycophytes.</title>
        <authorList>
            <person name="Li C."/>
            <person name="Wickell D."/>
            <person name="Kuo L.Y."/>
            <person name="Chen X."/>
            <person name="Nie B."/>
            <person name="Liao X."/>
            <person name="Peng D."/>
            <person name="Ji J."/>
            <person name="Jenkins J."/>
            <person name="Williams M."/>
            <person name="Shu S."/>
            <person name="Plott C."/>
            <person name="Barry K."/>
            <person name="Rajasekar S."/>
            <person name="Grimwood J."/>
            <person name="Han X."/>
            <person name="Sun S."/>
            <person name="Hou Z."/>
            <person name="He W."/>
            <person name="Dai G."/>
            <person name="Sun C."/>
            <person name="Schmutz J."/>
            <person name="Leebens-Mack J.H."/>
            <person name="Li F.W."/>
            <person name="Wang L."/>
        </authorList>
    </citation>
    <scope>NUCLEOTIDE SEQUENCE [LARGE SCALE GENOMIC DNA]</scope>
    <source>
        <strain evidence="2">cv. PW_Plant_1</strain>
    </source>
</reference>
<gene>
    <name evidence="1" type="ORF">O6H91_07G015800</name>
</gene>
<evidence type="ECO:0000313" key="1">
    <source>
        <dbReference type="EMBL" id="KAJ7548539.1"/>
    </source>
</evidence>
<proteinExistence type="predicted"/>
<dbReference type="Proteomes" id="UP001162992">
    <property type="component" value="Chromosome 7"/>
</dbReference>
<protein>
    <submittedName>
        <fullName evidence="1">Uncharacterized protein</fullName>
    </submittedName>
</protein>
<name>A0ACC2D2N6_DIPCM</name>
<accession>A0ACC2D2N6</accession>
<sequence>MEIRARALGLYRSLLRSARTWPGPPSEKTYILEESRLLFRKYQHLSDPTEINQKLFEGETRFEIAWHYKIPYPRLHNLATGSVAEKPSKVVGPSYEVPQNYNAEDLHGSKSQAMICGFSTQV</sequence>
<organism evidence="1 2">
    <name type="scientific">Diphasiastrum complanatum</name>
    <name type="common">Issler's clubmoss</name>
    <name type="synonym">Lycopodium complanatum</name>
    <dbReference type="NCBI Taxonomy" id="34168"/>
    <lineage>
        <taxon>Eukaryota</taxon>
        <taxon>Viridiplantae</taxon>
        <taxon>Streptophyta</taxon>
        <taxon>Embryophyta</taxon>
        <taxon>Tracheophyta</taxon>
        <taxon>Lycopodiopsida</taxon>
        <taxon>Lycopodiales</taxon>
        <taxon>Lycopodiaceae</taxon>
        <taxon>Lycopodioideae</taxon>
        <taxon>Diphasiastrum</taxon>
    </lineage>
</organism>
<comment type="caution">
    <text evidence="1">The sequence shown here is derived from an EMBL/GenBank/DDBJ whole genome shotgun (WGS) entry which is preliminary data.</text>
</comment>